<evidence type="ECO:0000313" key="2">
    <source>
        <dbReference type="EMBL" id="MBF4553490.1"/>
    </source>
</evidence>
<comment type="caution">
    <text evidence="2">The sequence shown here is derived from an EMBL/GenBank/DDBJ whole genome shotgun (WGS) entry which is preliminary data.</text>
</comment>
<keyword evidence="1" id="KW-0812">Transmembrane</keyword>
<organism evidence="2 3">
    <name type="scientific">Corynebacterium suicordis DSM 45110</name>
    <dbReference type="NCBI Taxonomy" id="1121369"/>
    <lineage>
        <taxon>Bacteria</taxon>
        <taxon>Bacillati</taxon>
        <taxon>Actinomycetota</taxon>
        <taxon>Actinomycetes</taxon>
        <taxon>Mycobacteriales</taxon>
        <taxon>Corynebacteriaceae</taxon>
        <taxon>Corynebacterium</taxon>
    </lineage>
</organism>
<name>A0ABR9ZJ75_9CORY</name>
<reference evidence="2 3" key="1">
    <citation type="submission" date="2020-10" db="EMBL/GenBank/DDBJ databases">
        <title>Novel species in genus Corynebacterium.</title>
        <authorList>
            <person name="Zhang G."/>
        </authorList>
    </citation>
    <scope>NUCLEOTIDE SEQUENCE [LARGE SCALE GENOMIC DNA]</scope>
    <source>
        <strain evidence="2 3">DSM 45110</strain>
    </source>
</reference>
<evidence type="ECO:0000313" key="3">
    <source>
        <dbReference type="Proteomes" id="UP000635902"/>
    </source>
</evidence>
<proteinExistence type="predicted"/>
<feature type="transmembrane region" description="Helical" evidence="1">
    <location>
        <begin position="78"/>
        <end position="97"/>
    </location>
</feature>
<gene>
    <name evidence="2" type="ORF">IRY30_05255</name>
</gene>
<keyword evidence="3" id="KW-1185">Reference proteome</keyword>
<accession>A0ABR9ZJ75</accession>
<dbReference type="EMBL" id="JADKMY010000001">
    <property type="protein sequence ID" value="MBF4553490.1"/>
    <property type="molecule type" value="Genomic_DNA"/>
</dbReference>
<feature type="transmembrane region" description="Helical" evidence="1">
    <location>
        <begin position="33"/>
        <end position="66"/>
    </location>
</feature>
<dbReference type="RefSeq" id="WP_194556290.1">
    <property type="nucleotide sequence ID" value="NZ_JADKMY010000001.1"/>
</dbReference>
<keyword evidence="1" id="KW-1133">Transmembrane helix</keyword>
<sequence length="125" mass="13154">MAKKDYSDLDSAPRSVQTQDVVVGQRPVSKLALVALIVGILTIPAAMMPVFGIIVAMIGVAIGIVALLRASRNGTQRAFAIVGLVLSILALGFAIFLTSVGLKAIEECGDVPKDQYAQCLQDNNK</sequence>
<evidence type="ECO:0000256" key="1">
    <source>
        <dbReference type="SAM" id="Phobius"/>
    </source>
</evidence>
<dbReference type="Proteomes" id="UP000635902">
    <property type="component" value="Unassembled WGS sequence"/>
</dbReference>
<protein>
    <submittedName>
        <fullName evidence="2">DUF4190 domain-containing protein</fullName>
    </submittedName>
</protein>
<keyword evidence="1" id="KW-0472">Membrane</keyword>